<feature type="compositionally biased region" description="Basic and acidic residues" evidence="1">
    <location>
        <begin position="1"/>
        <end position="15"/>
    </location>
</feature>
<dbReference type="Proteomes" id="UP000036403">
    <property type="component" value="Unassembled WGS sequence"/>
</dbReference>
<accession>A0A0J7K516</accession>
<feature type="region of interest" description="Disordered" evidence="1">
    <location>
        <begin position="1"/>
        <end position="39"/>
    </location>
</feature>
<feature type="compositionally biased region" description="Basic and acidic residues" evidence="1">
    <location>
        <begin position="22"/>
        <end position="37"/>
    </location>
</feature>
<dbReference type="EMBL" id="LBMM01013911">
    <property type="protein sequence ID" value="KMQ85422.1"/>
    <property type="molecule type" value="Genomic_DNA"/>
</dbReference>
<gene>
    <name evidence="2" type="ORF">RF55_16045</name>
</gene>
<dbReference type="AlphaFoldDB" id="A0A0J7K516"/>
<evidence type="ECO:0000313" key="2">
    <source>
        <dbReference type="EMBL" id="KMQ85422.1"/>
    </source>
</evidence>
<keyword evidence="3" id="KW-1185">Reference proteome</keyword>
<reference evidence="2 3" key="1">
    <citation type="submission" date="2015-04" db="EMBL/GenBank/DDBJ databases">
        <title>Lasius niger genome sequencing.</title>
        <authorList>
            <person name="Konorov E.A."/>
            <person name="Nikitin M.A."/>
            <person name="Kirill M.V."/>
            <person name="Chang P."/>
        </authorList>
    </citation>
    <scope>NUCLEOTIDE SEQUENCE [LARGE SCALE GENOMIC DNA]</scope>
    <source>
        <tissue evidence="2">Whole</tissue>
    </source>
</reference>
<sequence>MGEIWKKLEERAEKERRKREKRERERAERERKAEQVRRERRRRNLIWRGIEGDSPDEISRLMIRLRKELGKKGEGKRSGGEDRGRRKGDSAGNNGERRRQGRVTREEWRDKEEVRDHRG</sequence>
<organism evidence="2 3">
    <name type="scientific">Lasius niger</name>
    <name type="common">Black garden ant</name>
    <dbReference type="NCBI Taxonomy" id="67767"/>
    <lineage>
        <taxon>Eukaryota</taxon>
        <taxon>Metazoa</taxon>
        <taxon>Ecdysozoa</taxon>
        <taxon>Arthropoda</taxon>
        <taxon>Hexapoda</taxon>
        <taxon>Insecta</taxon>
        <taxon>Pterygota</taxon>
        <taxon>Neoptera</taxon>
        <taxon>Endopterygota</taxon>
        <taxon>Hymenoptera</taxon>
        <taxon>Apocrita</taxon>
        <taxon>Aculeata</taxon>
        <taxon>Formicoidea</taxon>
        <taxon>Formicidae</taxon>
        <taxon>Formicinae</taxon>
        <taxon>Lasius</taxon>
        <taxon>Lasius</taxon>
    </lineage>
</organism>
<name>A0A0J7K516_LASNI</name>
<dbReference type="PaxDb" id="67767-A0A0J7K516"/>
<comment type="caution">
    <text evidence="2">The sequence shown here is derived from an EMBL/GenBank/DDBJ whole genome shotgun (WGS) entry which is preliminary data.</text>
</comment>
<feature type="region of interest" description="Disordered" evidence="1">
    <location>
        <begin position="67"/>
        <end position="119"/>
    </location>
</feature>
<evidence type="ECO:0000256" key="1">
    <source>
        <dbReference type="SAM" id="MobiDB-lite"/>
    </source>
</evidence>
<evidence type="ECO:0000313" key="3">
    <source>
        <dbReference type="Proteomes" id="UP000036403"/>
    </source>
</evidence>
<protein>
    <submittedName>
        <fullName evidence="2">Uncharacterized protein</fullName>
    </submittedName>
</protein>
<proteinExistence type="predicted"/>